<feature type="region of interest" description="Disordered" evidence="1">
    <location>
        <begin position="329"/>
        <end position="360"/>
    </location>
</feature>
<evidence type="ECO:0000313" key="3">
    <source>
        <dbReference type="EMBL" id="KIY53749.1"/>
    </source>
</evidence>
<dbReference type="Pfam" id="PF03184">
    <property type="entry name" value="DDE_1"/>
    <property type="match status" value="1"/>
</dbReference>
<organism evidence="3 4">
    <name type="scientific">Fistulina hepatica ATCC 64428</name>
    <dbReference type="NCBI Taxonomy" id="1128425"/>
    <lineage>
        <taxon>Eukaryota</taxon>
        <taxon>Fungi</taxon>
        <taxon>Dikarya</taxon>
        <taxon>Basidiomycota</taxon>
        <taxon>Agaricomycotina</taxon>
        <taxon>Agaricomycetes</taxon>
        <taxon>Agaricomycetidae</taxon>
        <taxon>Agaricales</taxon>
        <taxon>Fistulinaceae</taxon>
        <taxon>Fistulina</taxon>
    </lineage>
</organism>
<evidence type="ECO:0000256" key="1">
    <source>
        <dbReference type="SAM" id="MobiDB-lite"/>
    </source>
</evidence>
<gene>
    <name evidence="3" type="ORF">FISHEDRAFT_32747</name>
</gene>
<sequence>MGSDQGFQRVVGRRGQNTQHRQGSANRENTTVLVTICADGSTVTPVAVFKAKNFQSSWNDDNPAGIAFTHSESGWSNGEIAVSWFGMFERETRAKADDGRALRVIFMDGHSSHYTPELLEEAKRCNVKIIGYPPHCTHALQGLDVVCFGRMKVCWKQELHEFELTHERGVNKNEFAAVWGRAFIQAFTVDNVKMAFAATGIWPYNPEAIHTEQTKPSDATSLEHALPIDPSSPVKAVLRAFHTYQPTAAQLDLGTYEPATKTKRPSAIHDDSIAQHRSILPVNPICSESSVDTAPEKMRLLTSELAQTKSGAFLMAKSEPVMAQHLLQLSPPSADHPHPDPDVLPTPDWSLLETHPSTYE</sequence>
<dbReference type="EMBL" id="KN881590">
    <property type="protein sequence ID" value="KIY53749.1"/>
    <property type="molecule type" value="Genomic_DNA"/>
</dbReference>
<evidence type="ECO:0000313" key="4">
    <source>
        <dbReference type="Proteomes" id="UP000054144"/>
    </source>
</evidence>
<dbReference type="AlphaFoldDB" id="A0A0D7APS9"/>
<dbReference type="Proteomes" id="UP000054144">
    <property type="component" value="Unassembled WGS sequence"/>
</dbReference>
<evidence type="ECO:0000259" key="2">
    <source>
        <dbReference type="Pfam" id="PF03184"/>
    </source>
</evidence>
<name>A0A0D7APS9_9AGAR</name>
<accession>A0A0D7APS9</accession>
<keyword evidence="4" id="KW-1185">Reference proteome</keyword>
<feature type="region of interest" description="Disordered" evidence="1">
    <location>
        <begin position="1"/>
        <end position="27"/>
    </location>
</feature>
<proteinExistence type="predicted"/>
<protein>
    <submittedName>
        <fullName evidence="3">DDE-domain-containing protein</fullName>
    </submittedName>
</protein>
<dbReference type="GO" id="GO:0003676">
    <property type="term" value="F:nucleic acid binding"/>
    <property type="evidence" value="ECO:0007669"/>
    <property type="project" value="InterPro"/>
</dbReference>
<feature type="non-terminal residue" evidence="3">
    <location>
        <position position="360"/>
    </location>
</feature>
<feature type="compositionally biased region" description="Polar residues" evidence="1">
    <location>
        <begin position="15"/>
        <end position="27"/>
    </location>
</feature>
<reference evidence="3 4" key="1">
    <citation type="journal article" date="2015" name="Fungal Genet. Biol.">
        <title>Evolution of novel wood decay mechanisms in Agaricales revealed by the genome sequences of Fistulina hepatica and Cylindrobasidium torrendii.</title>
        <authorList>
            <person name="Floudas D."/>
            <person name="Held B.W."/>
            <person name="Riley R."/>
            <person name="Nagy L.G."/>
            <person name="Koehler G."/>
            <person name="Ransdell A.S."/>
            <person name="Younus H."/>
            <person name="Chow J."/>
            <person name="Chiniquy J."/>
            <person name="Lipzen A."/>
            <person name="Tritt A."/>
            <person name="Sun H."/>
            <person name="Haridas S."/>
            <person name="LaButti K."/>
            <person name="Ohm R.A."/>
            <person name="Kues U."/>
            <person name="Blanchette R.A."/>
            <person name="Grigoriev I.V."/>
            <person name="Minto R.E."/>
            <person name="Hibbett D.S."/>
        </authorList>
    </citation>
    <scope>NUCLEOTIDE SEQUENCE [LARGE SCALE GENOMIC DNA]</scope>
    <source>
        <strain evidence="3 4">ATCC 64428</strain>
    </source>
</reference>
<feature type="domain" description="DDE-1" evidence="2">
    <location>
        <begin position="30"/>
        <end position="172"/>
    </location>
</feature>
<dbReference type="OrthoDB" id="3265672at2759"/>
<dbReference type="InterPro" id="IPR004875">
    <property type="entry name" value="DDE_SF_endonuclease_dom"/>
</dbReference>